<feature type="chain" id="PRO_5012245890" evidence="8">
    <location>
        <begin position="25"/>
        <end position="1005"/>
    </location>
</feature>
<sequence length="1005" mass="112702">MKVSHIISLMLFFFCVTGFMSVQAQDMEVSGTVFDGQTEGTLPGVNISVKGTTRGTTTNAEGKYQLSVESLSDTLVFSFVGYEVQEIPIDGRNSINVTMNPTTLLGEEVIVVGYGQQRSQDVTGAISTVSPDDIDDVNTANFGDAIQGLVPGVNVSTTGAPGSEPSVEIRGLGNFSNNEPLYIIDGVPTSANRDFNVNDIESVQILKDASAAAIYGSRAANGVVIITTKSGQEGPMKVEYSSQIGREWLPRFDLMDREQWIDFNNRAYDNAIEAGVTGVTSRQDHMDGNTNWQDETFEPAWSYDQNLTLSGGGDLGTYLISLNTLRNTGTTIGSGSRRYGVRVNTEGSQGIFTFGENLAITSFQVDELDTNPIADVTRMLPTIPVYDEDNPGGYGYGDEDQARTFATNPIAKENLENRETENVRIRGNIFAELDFTDYLNYRLNYGLNYNSGSHNYLRKVGNWTLNQPYDPSRLYDERSEFQSHLIENTLTFDNDFGNHKVNTVLGQSFQTFREDFSWGEGTDLTRVGDDYFTVLDAATENYRTGGYLNEAAISSFFGRLSYNFDDRYIAEFTMRWDGTSRLPEDNRWGSFPSVSGAWRVSNESFFDVNWIDDLKLKASWGQLGSSNIGYYDYQGVLNINPQAVFGEDQQIRNGVTQVELVNQDLRWETLTQTNIGFDARLLDNRLTSSANYYISETEDVLTEMPILMTTGNDGGNPLVNAASLKNTGVEISAKWTEDFEESDFTYSIGVNFNRSRNEILSLGFDQVEFYTWQTKNEVGEPIGMYYLIETNGLFQSDQEVQNHTDSNGDVIQPDAEPGDIRYVDANDDGQITSNDRQIVGSPWPDFEYGLNVTAGYKNFDIRIQGFGAQGFDIFNGPRSVMDRFDDNSNYRKGIDPWTPQNTNTDFPRIIYADQRNSRGDQDRWLEDGSYFKIKNITLGYTVPNSWVENWFDRLRVSVTAQNMITFTGYSGLDPEFSAPNIFRRTHDDYMYPTPKNVTFNLQLSF</sequence>
<dbReference type="Gene3D" id="2.40.170.20">
    <property type="entry name" value="TonB-dependent receptor, beta-barrel domain"/>
    <property type="match status" value="1"/>
</dbReference>
<protein>
    <submittedName>
        <fullName evidence="10">SusC/RagA family TonB-linked outer membrane protein</fullName>
    </submittedName>
</protein>
<feature type="domain" description="TonB-dependent receptor plug" evidence="9">
    <location>
        <begin position="120"/>
        <end position="223"/>
    </location>
</feature>
<dbReference type="InterPro" id="IPR036942">
    <property type="entry name" value="Beta-barrel_TonB_sf"/>
</dbReference>
<keyword evidence="6 7" id="KW-0998">Cell outer membrane</keyword>
<dbReference type="InterPro" id="IPR023997">
    <property type="entry name" value="TonB-dep_OMP_SusC/RagA_CS"/>
</dbReference>
<evidence type="ECO:0000256" key="1">
    <source>
        <dbReference type="ARBA" id="ARBA00004571"/>
    </source>
</evidence>
<evidence type="ECO:0000313" key="10">
    <source>
        <dbReference type="EMBL" id="PAU95596.1"/>
    </source>
</evidence>
<organism evidence="10 11">
    <name type="scientific">Fodinibius salipaludis</name>
    <dbReference type="NCBI Taxonomy" id="2032627"/>
    <lineage>
        <taxon>Bacteria</taxon>
        <taxon>Pseudomonadati</taxon>
        <taxon>Balneolota</taxon>
        <taxon>Balneolia</taxon>
        <taxon>Balneolales</taxon>
        <taxon>Balneolaceae</taxon>
        <taxon>Fodinibius</taxon>
    </lineage>
</organism>
<evidence type="ECO:0000256" key="8">
    <source>
        <dbReference type="SAM" id="SignalP"/>
    </source>
</evidence>
<accession>A0A2A2GD85</accession>
<dbReference type="Gene3D" id="2.60.40.1120">
    <property type="entry name" value="Carboxypeptidase-like, regulatory domain"/>
    <property type="match status" value="1"/>
</dbReference>
<dbReference type="InterPro" id="IPR012910">
    <property type="entry name" value="Plug_dom"/>
</dbReference>
<dbReference type="NCBIfam" id="TIGR04056">
    <property type="entry name" value="OMP_RagA_SusC"/>
    <property type="match status" value="1"/>
</dbReference>
<dbReference type="Pfam" id="PF07715">
    <property type="entry name" value="Plug"/>
    <property type="match status" value="1"/>
</dbReference>
<evidence type="ECO:0000256" key="5">
    <source>
        <dbReference type="ARBA" id="ARBA00023136"/>
    </source>
</evidence>
<dbReference type="Pfam" id="PF13715">
    <property type="entry name" value="CarbopepD_reg_2"/>
    <property type="match status" value="1"/>
</dbReference>
<dbReference type="PROSITE" id="PS52016">
    <property type="entry name" value="TONB_DEPENDENT_REC_3"/>
    <property type="match status" value="1"/>
</dbReference>
<dbReference type="InterPro" id="IPR037066">
    <property type="entry name" value="Plug_dom_sf"/>
</dbReference>
<dbReference type="Proteomes" id="UP000218831">
    <property type="component" value="Unassembled WGS sequence"/>
</dbReference>
<dbReference type="GO" id="GO:0009279">
    <property type="term" value="C:cell outer membrane"/>
    <property type="evidence" value="ECO:0007669"/>
    <property type="project" value="UniProtKB-SubCell"/>
</dbReference>
<evidence type="ECO:0000256" key="3">
    <source>
        <dbReference type="ARBA" id="ARBA00022452"/>
    </source>
</evidence>
<keyword evidence="4 7" id="KW-0812">Transmembrane</keyword>
<keyword evidence="3 7" id="KW-1134">Transmembrane beta strand</keyword>
<dbReference type="SUPFAM" id="SSF56935">
    <property type="entry name" value="Porins"/>
    <property type="match status" value="1"/>
</dbReference>
<comment type="caution">
    <text evidence="10">The sequence shown here is derived from an EMBL/GenBank/DDBJ whole genome shotgun (WGS) entry which is preliminary data.</text>
</comment>
<dbReference type="OrthoDB" id="9768177at2"/>
<evidence type="ECO:0000256" key="2">
    <source>
        <dbReference type="ARBA" id="ARBA00022448"/>
    </source>
</evidence>
<gene>
    <name evidence="10" type="ORF">CK503_00585</name>
</gene>
<keyword evidence="8" id="KW-0732">Signal</keyword>
<dbReference type="SUPFAM" id="SSF49464">
    <property type="entry name" value="Carboxypeptidase regulatory domain-like"/>
    <property type="match status" value="1"/>
</dbReference>
<reference evidence="10 11" key="1">
    <citation type="submission" date="2017-08" db="EMBL/GenBank/DDBJ databases">
        <title>Aliifodinibius alkalisoli sp. nov., isolated from saline alkaline soil.</title>
        <authorList>
            <person name="Liu D."/>
            <person name="Zhang G."/>
        </authorList>
    </citation>
    <scope>NUCLEOTIDE SEQUENCE [LARGE SCALE GENOMIC DNA]</scope>
    <source>
        <strain evidence="10 11">WN023</strain>
    </source>
</reference>
<keyword evidence="5 7" id="KW-0472">Membrane</keyword>
<dbReference type="InterPro" id="IPR008969">
    <property type="entry name" value="CarboxyPept-like_regulatory"/>
</dbReference>
<name>A0A2A2GD85_9BACT</name>
<dbReference type="Gene3D" id="2.170.130.10">
    <property type="entry name" value="TonB-dependent receptor, plug domain"/>
    <property type="match status" value="1"/>
</dbReference>
<evidence type="ECO:0000259" key="9">
    <source>
        <dbReference type="Pfam" id="PF07715"/>
    </source>
</evidence>
<evidence type="ECO:0000313" key="11">
    <source>
        <dbReference type="Proteomes" id="UP000218831"/>
    </source>
</evidence>
<keyword evidence="2 7" id="KW-0813">Transport</keyword>
<dbReference type="NCBIfam" id="TIGR04057">
    <property type="entry name" value="SusC_RagA_signa"/>
    <property type="match status" value="1"/>
</dbReference>
<comment type="similarity">
    <text evidence="7">Belongs to the TonB-dependent receptor family.</text>
</comment>
<dbReference type="EMBL" id="NSKE01000001">
    <property type="protein sequence ID" value="PAU95596.1"/>
    <property type="molecule type" value="Genomic_DNA"/>
</dbReference>
<dbReference type="InterPro" id="IPR039426">
    <property type="entry name" value="TonB-dep_rcpt-like"/>
</dbReference>
<evidence type="ECO:0000256" key="7">
    <source>
        <dbReference type="PROSITE-ProRule" id="PRU01360"/>
    </source>
</evidence>
<evidence type="ECO:0000256" key="6">
    <source>
        <dbReference type="ARBA" id="ARBA00023237"/>
    </source>
</evidence>
<feature type="signal peptide" evidence="8">
    <location>
        <begin position="1"/>
        <end position="24"/>
    </location>
</feature>
<proteinExistence type="inferred from homology"/>
<keyword evidence="11" id="KW-1185">Reference proteome</keyword>
<comment type="subcellular location">
    <subcellularLocation>
        <location evidence="1 7">Cell outer membrane</location>
        <topology evidence="1 7">Multi-pass membrane protein</topology>
    </subcellularLocation>
</comment>
<evidence type="ECO:0000256" key="4">
    <source>
        <dbReference type="ARBA" id="ARBA00022692"/>
    </source>
</evidence>
<dbReference type="AlphaFoldDB" id="A0A2A2GD85"/>
<dbReference type="InterPro" id="IPR023996">
    <property type="entry name" value="TonB-dep_OMP_SusC/RagA"/>
</dbReference>